<dbReference type="InterPro" id="IPR038375">
    <property type="entry name" value="NDUFAF7_sf"/>
</dbReference>
<evidence type="ECO:0000313" key="3">
    <source>
        <dbReference type="EMBL" id="MBA4601186.1"/>
    </source>
</evidence>
<name>A0A7W1XQ84_9BACL</name>
<dbReference type="InterPro" id="IPR003788">
    <property type="entry name" value="NDUFAF7"/>
</dbReference>
<organism evidence="3 4">
    <name type="scientific">Thermoactinomyces mirandus</name>
    <dbReference type="NCBI Taxonomy" id="2756294"/>
    <lineage>
        <taxon>Bacteria</taxon>
        <taxon>Bacillati</taxon>
        <taxon>Bacillota</taxon>
        <taxon>Bacilli</taxon>
        <taxon>Bacillales</taxon>
        <taxon>Thermoactinomycetaceae</taxon>
        <taxon>Thermoactinomyces</taxon>
    </lineage>
</organism>
<dbReference type="PANTHER" id="PTHR12049:SF7">
    <property type="entry name" value="PROTEIN ARGININE METHYLTRANSFERASE NDUFAF7, MITOCHONDRIAL"/>
    <property type="match status" value="1"/>
</dbReference>
<proteinExistence type="predicted"/>
<dbReference type="Proteomes" id="UP000538292">
    <property type="component" value="Unassembled WGS sequence"/>
</dbReference>
<protein>
    <submittedName>
        <fullName evidence="3">SAM-dependent methyltransferase</fullName>
    </submittedName>
</protein>
<keyword evidence="2 3" id="KW-0808">Transferase</keyword>
<dbReference type="GO" id="GO:0032259">
    <property type="term" value="P:methylation"/>
    <property type="evidence" value="ECO:0007669"/>
    <property type="project" value="UniProtKB-KW"/>
</dbReference>
<evidence type="ECO:0000313" key="4">
    <source>
        <dbReference type="Proteomes" id="UP000538292"/>
    </source>
</evidence>
<dbReference type="AlphaFoldDB" id="A0A7W1XQ84"/>
<gene>
    <name evidence="3" type="ORF">H2C83_02360</name>
</gene>
<dbReference type="SUPFAM" id="SSF53335">
    <property type="entry name" value="S-adenosyl-L-methionine-dependent methyltransferases"/>
    <property type="match status" value="1"/>
</dbReference>
<dbReference type="EMBL" id="JACEOL010000006">
    <property type="protein sequence ID" value="MBA4601186.1"/>
    <property type="molecule type" value="Genomic_DNA"/>
</dbReference>
<dbReference type="PANTHER" id="PTHR12049">
    <property type="entry name" value="PROTEIN ARGININE METHYLTRANSFERASE NDUFAF7, MITOCHONDRIAL"/>
    <property type="match status" value="1"/>
</dbReference>
<reference evidence="3 4" key="1">
    <citation type="submission" date="2020-07" db="EMBL/GenBank/DDBJ databases">
        <title>Thermoactinomyces phylogeny.</title>
        <authorList>
            <person name="Dunlap C."/>
        </authorList>
    </citation>
    <scope>NUCLEOTIDE SEQUENCE [LARGE SCALE GENOMIC DNA]</scope>
    <source>
        <strain evidence="3 4">AMNI-1</strain>
    </source>
</reference>
<evidence type="ECO:0000256" key="1">
    <source>
        <dbReference type="ARBA" id="ARBA00022603"/>
    </source>
</evidence>
<evidence type="ECO:0000256" key="2">
    <source>
        <dbReference type="ARBA" id="ARBA00022679"/>
    </source>
</evidence>
<dbReference type="GO" id="GO:0035243">
    <property type="term" value="F:protein-arginine omega-N symmetric methyltransferase activity"/>
    <property type="evidence" value="ECO:0007669"/>
    <property type="project" value="TreeGrafter"/>
</dbReference>
<keyword evidence="4" id="KW-1185">Reference proteome</keyword>
<comment type="caution">
    <text evidence="3">The sequence shown here is derived from an EMBL/GenBank/DDBJ whole genome shotgun (WGS) entry which is preliminary data.</text>
</comment>
<keyword evidence="1 3" id="KW-0489">Methyltransferase</keyword>
<dbReference type="RefSeq" id="WP_181737393.1">
    <property type="nucleotide sequence ID" value="NZ_JACEOL010000006.1"/>
</dbReference>
<sequence length="372" mass="42959">MGVSLREELIWKIKSTPNRAISFRQYMEIALYHPRWGYYQKETDKLGKSGDFFTNAHVGRLFGQVLSRFFGNWLDEYGSLTDWTIVEMGAGDGRIAEQFGQGLVEMGISPDKVSFYLVETSPYHQRLQKERLFASPVNYQLVHRLSDVPASPFSFIYSNELVDAFPVHRIKKEQGKLLEAYVTLSESKPYLRETWLPLPEDKWNRGKLGQWLMQLNEGSEMALCLAARDWLREIADWMEQGVLLTIDYGGLQEQLLQKQRTIRGFRGHQVCDEFYDTPGGMDLTYDVNFTHLIEWGLEAGLAPCQFLSQFQFLMNAGILNFLPAEPVRDPFGKEAKRIRAIKQLIHPETMGEVFRVLVQTKNLPLTKMNERG</sequence>
<accession>A0A7W1XQ84</accession>
<dbReference type="Pfam" id="PF02636">
    <property type="entry name" value="Methyltransf_28"/>
    <property type="match status" value="1"/>
</dbReference>
<dbReference type="InterPro" id="IPR029063">
    <property type="entry name" value="SAM-dependent_MTases_sf"/>
</dbReference>
<dbReference type="Gene3D" id="3.40.50.12710">
    <property type="match status" value="1"/>
</dbReference>